<dbReference type="STRING" id="1317124.DW2_05500"/>
<organism evidence="2 3">
    <name type="scientific">Thioclava atlantica</name>
    <dbReference type="NCBI Taxonomy" id="1317124"/>
    <lineage>
        <taxon>Bacteria</taxon>
        <taxon>Pseudomonadati</taxon>
        <taxon>Pseudomonadota</taxon>
        <taxon>Alphaproteobacteria</taxon>
        <taxon>Rhodobacterales</taxon>
        <taxon>Paracoccaceae</taxon>
        <taxon>Thioclava</taxon>
    </lineage>
</organism>
<accession>A0A085TZB2</accession>
<evidence type="ECO:0000256" key="1">
    <source>
        <dbReference type="SAM" id="SignalP"/>
    </source>
</evidence>
<feature type="signal peptide" evidence="1">
    <location>
        <begin position="1"/>
        <end position="24"/>
    </location>
</feature>
<dbReference type="Proteomes" id="UP000028607">
    <property type="component" value="Unassembled WGS sequence"/>
</dbReference>
<keyword evidence="1" id="KW-0732">Signal</keyword>
<reference evidence="3" key="1">
    <citation type="submission" date="2013-04" db="EMBL/GenBank/DDBJ databases">
        <title>Thioclava sp. 13D2W-2 Genome Sequencing.</title>
        <authorList>
            <person name="Lai Q."/>
            <person name="Li G."/>
            <person name="Shao Z."/>
        </authorList>
    </citation>
    <scope>NUCLEOTIDE SEQUENCE [LARGE SCALE GENOMIC DNA]</scope>
    <source>
        <strain evidence="3">13D2W-2</strain>
    </source>
</reference>
<evidence type="ECO:0008006" key="4">
    <source>
        <dbReference type="Google" id="ProtNLM"/>
    </source>
</evidence>
<sequence length="103" mass="11070">MTFKTTLGLCAFAGAMAIASGASAGAIDSACQTSGRANDPGICSCIQQVADMTLSNRDQRRAASLFRDPEKAQDVRMSDRKSDADFWDRYKNFASTAEGFCNQ</sequence>
<evidence type="ECO:0000313" key="2">
    <source>
        <dbReference type="EMBL" id="KFE36059.1"/>
    </source>
</evidence>
<name>A0A085TZB2_9RHOB</name>
<dbReference type="AlphaFoldDB" id="A0A085TZB2"/>
<evidence type="ECO:0000313" key="3">
    <source>
        <dbReference type="Proteomes" id="UP000028607"/>
    </source>
</evidence>
<feature type="chain" id="PRO_5001797696" description="Arginine transporter" evidence="1">
    <location>
        <begin position="25"/>
        <end position="103"/>
    </location>
</feature>
<dbReference type="EMBL" id="AQRC01000003">
    <property type="protein sequence ID" value="KFE36059.1"/>
    <property type="molecule type" value="Genomic_DNA"/>
</dbReference>
<protein>
    <recommendedName>
        <fullName evidence="4">Arginine transporter</fullName>
    </recommendedName>
</protein>
<keyword evidence="3" id="KW-1185">Reference proteome</keyword>
<gene>
    <name evidence="2" type="ORF">DW2_05500</name>
</gene>
<reference evidence="2 3" key="2">
    <citation type="journal article" date="2015" name="Antonie Van Leeuwenhoek">
        <title>Thioclava indica sp. nov., isolated from surface seawater of the Indian Ocean.</title>
        <authorList>
            <person name="Liu Y."/>
            <person name="Lai Q."/>
            <person name="Du J."/>
            <person name="Xu H."/>
            <person name="Jiang L."/>
            <person name="Shao Z."/>
        </authorList>
    </citation>
    <scope>NUCLEOTIDE SEQUENCE [LARGE SCALE GENOMIC DNA]</scope>
    <source>
        <strain evidence="2 3">13D2W-2</strain>
    </source>
</reference>
<dbReference type="PATRIC" id="fig|1317124.6.peg.1124"/>
<proteinExistence type="predicted"/>
<comment type="caution">
    <text evidence="2">The sequence shown here is derived from an EMBL/GenBank/DDBJ whole genome shotgun (WGS) entry which is preliminary data.</text>
</comment>
<dbReference type="eggNOG" id="ENOG5032Y82">
    <property type="taxonomic scope" value="Bacteria"/>
</dbReference>